<evidence type="ECO:0000313" key="3">
    <source>
        <dbReference type="Proteomes" id="UP000008022"/>
    </source>
</evidence>
<keyword evidence="3" id="KW-1185">Reference proteome</keyword>
<evidence type="ECO:0000313" key="2">
    <source>
        <dbReference type="EnsemblPlants" id="ORUFI02G22210.1"/>
    </source>
</evidence>
<feature type="region of interest" description="Disordered" evidence="1">
    <location>
        <begin position="1"/>
        <end position="20"/>
    </location>
</feature>
<reference evidence="3" key="1">
    <citation type="submission" date="2013-06" db="EMBL/GenBank/DDBJ databases">
        <authorList>
            <person name="Zhao Q."/>
        </authorList>
    </citation>
    <scope>NUCLEOTIDE SEQUENCE</scope>
    <source>
        <strain evidence="3">cv. W1943</strain>
    </source>
</reference>
<dbReference type="AlphaFoldDB" id="A0A0E0NGL9"/>
<dbReference type="Gramene" id="ORUFI02G22210.1">
    <property type="protein sequence ID" value="ORUFI02G22210.1"/>
    <property type="gene ID" value="ORUFI02G22210"/>
</dbReference>
<name>A0A0E0NGL9_ORYRU</name>
<dbReference type="EnsemblPlants" id="ORUFI02G22210.1">
    <property type="protein sequence ID" value="ORUFI02G22210.1"/>
    <property type="gene ID" value="ORUFI02G22210"/>
</dbReference>
<reference evidence="2" key="2">
    <citation type="submission" date="2015-06" db="UniProtKB">
        <authorList>
            <consortium name="EnsemblPlants"/>
        </authorList>
    </citation>
    <scope>IDENTIFICATION</scope>
</reference>
<sequence length="93" mass="10119">MRRRWLGGKRGGDGGPTAQEVAAAPSPLLHLVGGDTTVVWRLRRHRLLRQIWREGRGCGGDPAMRGAAINDVLDECDVDVFLINDVLDMLGSA</sequence>
<dbReference type="HOGENOM" id="CLU_2403491_0_0_1"/>
<organism evidence="2 3">
    <name type="scientific">Oryza rufipogon</name>
    <name type="common">Brownbeard rice</name>
    <name type="synonym">Asian wild rice</name>
    <dbReference type="NCBI Taxonomy" id="4529"/>
    <lineage>
        <taxon>Eukaryota</taxon>
        <taxon>Viridiplantae</taxon>
        <taxon>Streptophyta</taxon>
        <taxon>Embryophyta</taxon>
        <taxon>Tracheophyta</taxon>
        <taxon>Spermatophyta</taxon>
        <taxon>Magnoliopsida</taxon>
        <taxon>Liliopsida</taxon>
        <taxon>Poales</taxon>
        <taxon>Poaceae</taxon>
        <taxon>BOP clade</taxon>
        <taxon>Oryzoideae</taxon>
        <taxon>Oryzeae</taxon>
        <taxon>Oryzinae</taxon>
        <taxon>Oryza</taxon>
    </lineage>
</organism>
<evidence type="ECO:0000256" key="1">
    <source>
        <dbReference type="SAM" id="MobiDB-lite"/>
    </source>
</evidence>
<protein>
    <submittedName>
        <fullName evidence="2">Uncharacterized protein</fullName>
    </submittedName>
</protein>
<proteinExistence type="predicted"/>
<dbReference type="Proteomes" id="UP000008022">
    <property type="component" value="Unassembled WGS sequence"/>
</dbReference>
<accession>A0A0E0NGL9</accession>